<name>A0A1C7MLE7_GRIFR</name>
<gene>
    <name evidence="2" type="ORF">A0H81_02257</name>
</gene>
<proteinExistence type="predicted"/>
<accession>A0A1C7MLE7</accession>
<keyword evidence="1" id="KW-1133">Transmembrane helix</keyword>
<evidence type="ECO:0000313" key="3">
    <source>
        <dbReference type="Proteomes" id="UP000092993"/>
    </source>
</evidence>
<keyword evidence="1" id="KW-0812">Transmembrane</keyword>
<evidence type="ECO:0000256" key="1">
    <source>
        <dbReference type="SAM" id="Phobius"/>
    </source>
</evidence>
<reference evidence="2 3" key="1">
    <citation type="submission" date="2016-03" db="EMBL/GenBank/DDBJ databases">
        <title>Whole genome sequencing of Grifola frondosa 9006-11.</title>
        <authorList>
            <person name="Min B."/>
            <person name="Park H."/>
            <person name="Kim J.-G."/>
            <person name="Cho H."/>
            <person name="Oh Y.-L."/>
            <person name="Kong W.-S."/>
            <person name="Choi I.-G."/>
        </authorList>
    </citation>
    <scope>NUCLEOTIDE SEQUENCE [LARGE SCALE GENOMIC DNA]</scope>
    <source>
        <strain evidence="2 3">9006-11</strain>
    </source>
</reference>
<organism evidence="2 3">
    <name type="scientific">Grifola frondosa</name>
    <name type="common">Maitake</name>
    <name type="synonym">Polyporus frondosus</name>
    <dbReference type="NCBI Taxonomy" id="5627"/>
    <lineage>
        <taxon>Eukaryota</taxon>
        <taxon>Fungi</taxon>
        <taxon>Dikarya</taxon>
        <taxon>Basidiomycota</taxon>
        <taxon>Agaricomycotina</taxon>
        <taxon>Agaricomycetes</taxon>
        <taxon>Polyporales</taxon>
        <taxon>Grifolaceae</taxon>
        <taxon>Grifola</taxon>
    </lineage>
</organism>
<feature type="transmembrane region" description="Helical" evidence="1">
    <location>
        <begin position="33"/>
        <end position="53"/>
    </location>
</feature>
<keyword evidence="3" id="KW-1185">Reference proteome</keyword>
<evidence type="ECO:0000313" key="2">
    <source>
        <dbReference type="EMBL" id="OBZ77680.1"/>
    </source>
</evidence>
<comment type="caution">
    <text evidence="2">The sequence shown here is derived from an EMBL/GenBank/DDBJ whole genome shotgun (WGS) entry which is preliminary data.</text>
</comment>
<dbReference type="AlphaFoldDB" id="A0A1C7MLE7"/>
<dbReference type="Proteomes" id="UP000092993">
    <property type="component" value="Unassembled WGS sequence"/>
</dbReference>
<keyword evidence="1" id="KW-0472">Membrane</keyword>
<sequence>MAPLWAPTAGRARHIPAFPIWEGRSRIGRNDIFPAYLTALLAAFALLLIYVLSEQDKRQNKARHTMAHVQRPQGSFEPELWIQYKALRARSLQVANNAQKKDTRFITEAHHLFLAI</sequence>
<protein>
    <submittedName>
        <fullName evidence="2">Uncharacterized protein</fullName>
    </submittedName>
</protein>
<dbReference type="EMBL" id="LUGG01000002">
    <property type="protein sequence ID" value="OBZ77680.1"/>
    <property type="molecule type" value="Genomic_DNA"/>
</dbReference>